<dbReference type="NCBIfam" id="TIGR01033">
    <property type="entry name" value="YebC/PmpR family DNA-binding transcriptional regulator"/>
    <property type="match status" value="1"/>
</dbReference>
<evidence type="ECO:0000259" key="7">
    <source>
        <dbReference type="Pfam" id="PF01709"/>
    </source>
</evidence>
<evidence type="ECO:0000256" key="2">
    <source>
        <dbReference type="ARBA" id="ARBA00008724"/>
    </source>
</evidence>
<dbReference type="InterPro" id="IPR048300">
    <property type="entry name" value="TACO1_YebC-like_2nd/3rd_dom"/>
</dbReference>
<dbReference type="InterPro" id="IPR049083">
    <property type="entry name" value="TACO1_YebC_N"/>
</dbReference>
<dbReference type="GO" id="GO:0005829">
    <property type="term" value="C:cytosol"/>
    <property type="evidence" value="ECO:0007669"/>
    <property type="project" value="TreeGrafter"/>
</dbReference>
<proteinExistence type="inferred from homology"/>
<dbReference type="HAMAP" id="MF_00693">
    <property type="entry name" value="Transcrip_reg_TACO1"/>
    <property type="match status" value="1"/>
</dbReference>
<dbReference type="SUPFAM" id="SSF75625">
    <property type="entry name" value="YebC-like"/>
    <property type="match status" value="1"/>
</dbReference>
<accession>A0A0F8WD51</accession>
<name>A0A0F8WD51_9ZZZZ</name>
<keyword evidence="5" id="KW-0238">DNA-binding</keyword>
<dbReference type="InterPro" id="IPR017856">
    <property type="entry name" value="Integrase-like_N"/>
</dbReference>
<sequence>MSGHSKWSSIKHKKSKEDAKRGRIFSRLARLITVAAREGGGNPEMNATLGNAIEKAKAQNMPAENIDRAIKRGTGEIEGVQFEQISYEGYGPAGVAMLIEVMTDNRNRAAAEMRRIFTKYNCKLGSAGSVAWMFERKGVILVPKTAGDEETVLEAALEAGAEDMSIEDDHYEIKTNPVELGDVRKVLEEKEMPFSSADLTMLPKSTQALDQGEAKGVLRFIEALEDCDDVQEVYSNFDISDDVMEAIASGELGS</sequence>
<keyword evidence="3" id="KW-0963">Cytoplasm</keyword>
<dbReference type="PANTHER" id="PTHR12532">
    <property type="entry name" value="TRANSLATIONAL ACTIVATOR OF CYTOCHROME C OXIDASE 1"/>
    <property type="match status" value="1"/>
</dbReference>
<dbReference type="NCBIfam" id="NF009044">
    <property type="entry name" value="PRK12378.1"/>
    <property type="match status" value="1"/>
</dbReference>
<comment type="subcellular location">
    <subcellularLocation>
        <location evidence="1">Mitochondrion</location>
    </subcellularLocation>
</comment>
<dbReference type="InterPro" id="IPR002876">
    <property type="entry name" value="Transcrip_reg_TACO1-like"/>
</dbReference>
<reference evidence="9" key="1">
    <citation type="journal article" date="2015" name="Nature">
        <title>Complex archaea that bridge the gap between prokaryotes and eukaryotes.</title>
        <authorList>
            <person name="Spang A."/>
            <person name="Saw J.H."/>
            <person name="Jorgensen S.L."/>
            <person name="Zaremba-Niedzwiedzka K."/>
            <person name="Martijn J."/>
            <person name="Lind A.E."/>
            <person name="van Eijk R."/>
            <person name="Schleper C."/>
            <person name="Guy L."/>
            <person name="Ettema T.J."/>
        </authorList>
    </citation>
    <scope>NUCLEOTIDE SEQUENCE</scope>
</reference>
<evidence type="ECO:0000256" key="4">
    <source>
        <dbReference type="ARBA" id="ARBA00023015"/>
    </source>
</evidence>
<evidence type="ECO:0000313" key="9">
    <source>
        <dbReference type="EMBL" id="KKK46045.1"/>
    </source>
</evidence>
<protein>
    <recommendedName>
        <fullName evidence="10">Transcriptional regulatory protein</fullName>
    </recommendedName>
</protein>
<evidence type="ECO:0000256" key="6">
    <source>
        <dbReference type="ARBA" id="ARBA00023163"/>
    </source>
</evidence>
<dbReference type="PANTHER" id="PTHR12532:SF6">
    <property type="entry name" value="TRANSCRIPTIONAL REGULATORY PROTEIN YEBC-RELATED"/>
    <property type="match status" value="1"/>
</dbReference>
<dbReference type="EMBL" id="LAZR01070040">
    <property type="protein sequence ID" value="KKK46045.1"/>
    <property type="molecule type" value="Genomic_DNA"/>
</dbReference>
<dbReference type="NCBIfam" id="NF001030">
    <property type="entry name" value="PRK00110.1"/>
    <property type="match status" value="1"/>
</dbReference>
<evidence type="ECO:0000256" key="1">
    <source>
        <dbReference type="ARBA" id="ARBA00004173"/>
    </source>
</evidence>
<dbReference type="FunFam" id="1.10.10.200:FF:000002">
    <property type="entry name" value="Probable transcriptional regulatory protein CLM62_37755"/>
    <property type="match status" value="1"/>
</dbReference>
<dbReference type="Gene3D" id="1.10.10.200">
    <property type="match status" value="1"/>
</dbReference>
<dbReference type="InterPro" id="IPR029072">
    <property type="entry name" value="YebC-like"/>
</dbReference>
<dbReference type="AlphaFoldDB" id="A0A0F8WD51"/>
<dbReference type="InterPro" id="IPR026564">
    <property type="entry name" value="Transcrip_reg_TACO1-like_dom3"/>
</dbReference>
<comment type="caution">
    <text evidence="9">The sequence shown here is derived from an EMBL/GenBank/DDBJ whole genome shotgun (WGS) entry which is preliminary data.</text>
</comment>
<feature type="domain" description="TACO1/YebC-like second and third" evidence="7">
    <location>
        <begin position="82"/>
        <end position="237"/>
    </location>
</feature>
<dbReference type="FunFam" id="3.30.70.980:FF:000002">
    <property type="entry name" value="Probable transcriptional regulatory protein YebC"/>
    <property type="match status" value="1"/>
</dbReference>
<dbReference type="GO" id="GO:0005739">
    <property type="term" value="C:mitochondrion"/>
    <property type="evidence" value="ECO:0007669"/>
    <property type="project" value="UniProtKB-SubCell"/>
</dbReference>
<keyword evidence="6" id="KW-0804">Transcription</keyword>
<evidence type="ECO:0000256" key="5">
    <source>
        <dbReference type="ARBA" id="ARBA00023125"/>
    </source>
</evidence>
<organism evidence="9">
    <name type="scientific">marine sediment metagenome</name>
    <dbReference type="NCBI Taxonomy" id="412755"/>
    <lineage>
        <taxon>unclassified sequences</taxon>
        <taxon>metagenomes</taxon>
        <taxon>ecological metagenomes</taxon>
    </lineage>
</organism>
<evidence type="ECO:0008006" key="10">
    <source>
        <dbReference type="Google" id="ProtNLM"/>
    </source>
</evidence>
<comment type="similarity">
    <text evidence="2">Belongs to the TACO1 family.</text>
</comment>
<evidence type="ECO:0000259" key="8">
    <source>
        <dbReference type="Pfam" id="PF20772"/>
    </source>
</evidence>
<keyword evidence="4" id="KW-0805">Transcription regulation</keyword>
<dbReference type="Pfam" id="PF01709">
    <property type="entry name" value="Transcrip_reg"/>
    <property type="match status" value="1"/>
</dbReference>
<dbReference type="GO" id="GO:0003677">
    <property type="term" value="F:DNA binding"/>
    <property type="evidence" value="ECO:0007669"/>
    <property type="project" value="UniProtKB-KW"/>
</dbReference>
<dbReference type="Gene3D" id="3.30.70.980">
    <property type="match status" value="2"/>
</dbReference>
<feature type="domain" description="TACO1/YebC-like N-terminal" evidence="8">
    <location>
        <begin position="5"/>
        <end position="76"/>
    </location>
</feature>
<gene>
    <name evidence="9" type="ORF">LCGC14_3164490</name>
</gene>
<dbReference type="Pfam" id="PF20772">
    <property type="entry name" value="TACO1_YebC_N"/>
    <property type="match status" value="1"/>
</dbReference>
<evidence type="ECO:0000256" key="3">
    <source>
        <dbReference type="ARBA" id="ARBA00022490"/>
    </source>
</evidence>